<feature type="transmembrane region" description="Helical" evidence="6">
    <location>
        <begin position="346"/>
        <end position="368"/>
    </location>
</feature>
<feature type="transmembrane region" description="Helical" evidence="6">
    <location>
        <begin position="256"/>
        <end position="279"/>
    </location>
</feature>
<dbReference type="Gene3D" id="1.20.1250.20">
    <property type="entry name" value="MFS general substrate transporter like domains"/>
    <property type="match status" value="1"/>
</dbReference>
<keyword evidence="3 6" id="KW-0812">Transmembrane</keyword>
<protein>
    <submittedName>
        <fullName evidence="8">Putative major facilitator superfamily transporter</fullName>
    </submittedName>
</protein>
<evidence type="ECO:0000259" key="7">
    <source>
        <dbReference type="PROSITE" id="PS50850"/>
    </source>
</evidence>
<name>X0Q0E0_RHOWR</name>
<dbReference type="InterPro" id="IPR011701">
    <property type="entry name" value="MFS"/>
</dbReference>
<dbReference type="InterPro" id="IPR020846">
    <property type="entry name" value="MFS_dom"/>
</dbReference>
<keyword evidence="4 6" id="KW-1133">Transmembrane helix</keyword>
<evidence type="ECO:0000256" key="4">
    <source>
        <dbReference type="ARBA" id="ARBA00022989"/>
    </source>
</evidence>
<feature type="transmembrane region" description="Helical" evidence="6">
    <location>
        <begin position="311"/>
        <end position="334"/>
    </location>
</feature>
<accession>X0Q0E0</accession>
<sequence>MCSKGMRIVAAYLASHFLSLLGNGVVAVALPLVVLQITGSPLSMGAISAATAIPAVVIGLVAGIVIDRWNRRNISVLSDFISAASVAALPVVDAIWGLELWWFIALGIIGAFGDVPGGTAREVLVAAVSQHSGVPLERLVGIRQTLTSAALVVGPALAGTLVALLGPSTVFLVTAALSGAAALLTLTIPRSAGVVAHDPSTQETPWQQITGGIKVLRHSRFLVATIVLIIGLTTVGGGLQGLVLPLHFSILGRPELLGLVLATMAVGMLAGALVFAVLGTRITRRLWLTIGFTFLTVGFIGMSILASLPVIFGSALVVGISNAMLGGVLGVLQVEKTPDRARGRVLALQNTALQLAAPVGIGGSGIIAELASPAIAGLAMSAVWVLALAIVLATRTLHNLERQEALQDA</sequence>
<dbReference type="SUPFAM" id="SSF103473">
    <property type="entry name" value="MFS general substrate transporter"/>
    <property type="match status" value="1"/>
</dbReference>
<feature type="transmembrane region" description="Helical" evidence="6">
    <location>
        <begin position="374"/>
        <end position="393"/>
    </location>
</feature>
<evidence type="ECO:0000313" key="9">
    <source>
        <dbReference type="Proteomes" id="UP000019491"/>
    </source>
</evidence>
<dbReference type="InterPro" id="IPR036259">
    <property type="entry name" value="MFS_trans_sf"/>
</dbReference>
<evidence type="ECO:0000256" key="5">
    <source>
        <dbReference type="ARBA" id="ARBA00023136"/>
    </source>
</evidence>
<evidence type="ECO:0000256" key="3">
    <source>
        <dbReference type="ARBA" id="ARBA00022692"/>
    </source>
</evidence>
<keyword evidence="2" id="KW-1003">Cell membrane</keyword>
<dbReference type="CDD" id="cd06173">
    <property type="entry name" value="MFS_MefA_like"/>
    <property type="match status" value="1"/>
</dbReference>
<dbReference type="PANTHER" id="PTHR23513">
    <property type="entry name" value="INTEGRAL MEMBRANE EFFLUX PROTEIN-RELATED"/>
    <property type="match status" value="1"/>
</dbReference>
<gene>
    <name evidence="8" type="ORF">RW1_084_00080</name>
</gene>
<dbReference type="AlphaFoldDB" id="X0Q0E0"/>
<feature type="transmembrane region" description="Helical" evidence="6">
    <location>
        <begin position="170"/>
        <end position="188"/>
    </location>
</feature>
<feature type="transmembrane region" description="Helical" evidence="6">
    <location>
        <begin position="286"/>
        <end position="305"/>
    </location>
</feature>
<reference evidence="8 9" key="1">
    <citation type="submission" date="2014-02" db="EMBL/GenBank/DDBJ databases">
        <title>Whole genome shotgun sequence of Rhodococcus wratislaviensis NBRC 100605.</title>
        <authorList>
            <person name="Hosoyama A."/>
            <person name="Tsuchikane K."/>
            <person name="Yoshida I."/>
            <person name="Ohji S."/>
            <person name="Ichikawa N."/>
            <person name="Yamazoe A."/>
            <person name="Fujita N."/>
        </authorList>
    </citation>
    <scope>NUCLEOTIDE SEQUENCE [LARGE SCALE GENOMIC DNA]</scope>
    <source>
        <strain evidence="8 9">NBRC 100605</strain>
    </source>
</reference>
<dbReference type="Proteomes" id="UP000019491">
    <property type="component" value="Unassembled WGS sequence"/>
</dbReference>
<dbReference type="EMBL" id="BAWF01000084">
    <property type="protein sequence ID" value="GAF49454.1"/>
    <property type="molecule type" value="Genomic_DNA"/>
</dbReference>
<dbReference type="GO" id="GO:0022857">
    <property type="term" value="F:transmembrane transporter activity"/>
    <property type="evidence" value="ECO:0007669"/>
    <property type="project" value="InterPro"/>
</dbReference>
<evidence type="ECO:0000256" key="2">
    <source>
        <dbReference type="ARBA" id="ARBA00022475"/>
    </source>
</evidence>
<dbReference type="PROSITE" id="PS50850">
    <property type="entry name" value="MFS"/>
    <property type="match status" value="1"/>
</dbReference>
<feature type="transmembrane region" description="Helical" evidence="6">
    <location>
        <begin position="45"/>
        <end position="65"/>
    </location>
</feature>
<feature type="domain" description="Major facilitator superfamily (MFS) profile" evidence="7">
    <location>
        <begin position="8"/>
        <end position="399"/>
    </location>
</feature>
<dbReference type="PANTHER" id="PTHR23513:SF6">
    <property type="entry name" value="MAJOR FACILITATOR SUPERFAMILY ASSOCIATED DOMAIN-CONTAINING PROTEIN"/>
    <property type="match status" value="1"/>
</dbReference>
<evidence type="ECO:0000256" key="1">
    <source>
        <dbReference type="ARBA" id="ARBA00004651"/>
    </source>
</evidence>
<evidence type="ECO:0000313" key="8">
    <source>
        <dbReference type="EMBL" id="GAF49454.1"/>
    </source>
</evidence>
<keyword evidence="5 6" id="KW-0472">Membrane</keyword>
<feature type="transmembrane region" description="Helical" evidence="6">
    <location>
        <begin position="221"/>
        <end position="244"/>
    </location>
</feature>
<comment type="caution">
    <text evidence="8">The sequence shown here is derived from an EMBL/GenBank/DDBJ whole genome shotgun (WGS) entry which is preliminary data.</text>
</comment>
<keyword evidence="9" id="KW-1185">Reference proteome</keyword>
<organism evidence="8 9">
    <name type="scientific">Rhodococcus wratislaviensis NBRC 100605</name>
    <dbReference type="NCBI Taxonomy" id="1219028"/>
    <lineage>
        <taxon>Bacteria</taxon>
        <taxon>Bacillati</taxon>
        <taxon>Actinomycetota</taxon>
        <taxon>Actinomycetes</taxon>
        <taxon>Mycobacteriales</taxon>
        <taxon>Nocardiaceae</taxon>
        <taxon>Rhodococcus</taxon>
    </lineage>
</organism>
<dbReference type="Pfam" id="PF07690">
    <property type="entry name" value="MFS_1"/>
    <property type="match status" value="1"/>
</dbReference>
<evidence type="ECO:0000256" key="6">
    <source>
        <dbReference type="SAM" id="Phobius"/>
    </source>
</evidence>
<comment type="subcellular location">
    <subcellularLocation>
        <location evidence="1">Cell membrane</location>
        <topology evidence="1">Multi-pass membrane protein</topology>
    </subcellularLocation>
</comment>
<proteinExistence type="predicted"/>
<dbReference type="GO" id="GO:0005886">
    <property type="term" value="C:plasma membrane"/>
    <property type="evidence" value="ECO:0007669"/>
    <property type="project" value="UniProtKB-SubCell"/>
</dbReference>